<accession>A0ABX3CJX8</accession>
<sequence length="336" mass="39192">MQNLMNPFRFEDENFEWHWYDLYSSKTAIIGDKHISNKIPFLEKICDTLYEIDNKSLFWIGDVRPGNLETSDQFNMLEFESQPAERNVKNGHFEETRMTFVQLYFEALCIKKGVARSEFIPLASYRRHQEGPLNGYLRAINSLQDSEEKEWLLAELKELETITWNYKRGYVYEIKEVGSPVDLLIEYLKGIWSYWALTSSLAEPQQMLLVVDIPKVLTEMDTNADIKRIISSLLGIIVQLSEIITMSVIISTETMFPVPELNIRHQLYLPYSSNDFSWQQEENQQFFNSDVIEAWSTNNNPSCGIWIDFATGEKITITDTNKILFKKGVEIESVIE</sequence>
<evidence type="ECO:0000313" key="1">
    <source>
        <dbReference type="EMBL" id="OHX41371.1"/>
    </source>
</evidence>
<dbReference type="RefSeq" id="WP_071159873.1">
    <property type="nucleotide sequence ID" value="NZ_MBRJ01000059.1"/>
</dbReference>
<protein>
    <submittedName>
        <fullName evidence="1">Uncharacterized protein</fullName>
    </submittedName>
</protein>
<gene>
    <name evidence="1" type="ORF">BBV17_28655</name>
</gene>
<keyword evidence="2" id="KW-1185">Reference proteome</keyword>
<name>A0ABX3CJX8_9BACI</name>
<comment type="caution">
    <text evidence="1">The sequence shown here is derived from an EMBL/GenBank/DDBJ whole genome shotgun (WGS) entry which is preliminary data.</text>
</comment>
<proteinExistence type="predicted"/>
<reference evidence="1 2" key="1">
    <citation type="submission" date="2016-07" db="EMBL/GenBank/DDBJ databases">
        <title>Bacillus oceanisediminis whole genome.</title>
        <authorList>
            <person name="Pal Y."/>
            <person name="Verma A."/>
            <person name="Mual P."/>
            <person name="Srinivasan K."/>
        </authorList>
    </citation>
    <scope>NUCLEOTIDE SEQUENCE [LARGE SCALE GENOMIC DNA]</scope>
    <source>
        <strain evidence="1 2">Bhandara28</strain>
    </source>
</reference>
<organism evidence="1 2">
    <name type="scientific">Cytobacillus oceanisediminis</name>
    <dbReference type="NCBI Taxonomy" id="665099"/>
    <lineage>
        <taxon>Bacteria</taxon>
        <taxon>Bacillati</taxon>
        <taxon>Bacillota</taxon>
        <taxon>Bacilli</taxon>
        <taxon>Bacillales</taxon>
        <taxon>Bacillaceae</taxon>
        <taxon>Cytobacillus</taxon>
    </lineage>
</organism>
<dbReference type="EMBL" id="MBRJ01000059">
    <property type="protein sequence ID" value="OHX41371.1"/>
    <property type="molecule type" value="Genomic_DNA"/>
</dbReference>
<evidence type="ECO:0000313" key="2">
    <source>
        <dbReference type="Proteomes" id="UP000180194"/>
    </source>
</evidence>
<dbReference type="Proteomes" id="UP000180194">
    <property type="component" value="Unassembled WGS sequence"/>
</dbReference>